<feature type="domain" description="C2H2-type" evidence="6">
    <location>
        <begin position="24"/>
        <end position="44"/>
    </location>
</feature>
<reference evidence="7" key="1">
    <citation type="journal article" date="2020" name="Nature">
        <title>Giant virus diversity and host interactions through global metagenomics.</title>
        <authorList>
            <person name="Schulz F."/>
            <person name="Roux S."/>
            <person name="Paez-Espino D."/>
            <person name="Jungbluth S."/>
            <person name="Walsh D.A."/>
            <person name="Denef V.J."/>
            <person name="McMahon K.D."/>
            <person name="Konstantinidis K.T."/>
            <person name="Eloe-Fadrosh E.A."/>
            <person name="Kyrpides N.C."/>
            <person name="Woyke T."/>
        </authorList>
    </citation>
    <scope>NUCLEOTIDE SEQUENCE</scope>
    <source>
        <strain evidence="7">GVMAG-M-3300024302-11</strain>
    </source>
</reference>
<keyword evidence="2" id="KW-0677">Repeat</keyword>
<evidence type="ECO:0000256" key="4">
    <source>
        <dbReference type="ARBA" id="ARBA00022833"/>
    </source>
</evidence>
<evidence type="ECO:0000313" key="7">
    <source>
        <dbReference type="EMBL" id="QHT96587.1"/>
    </source>
</evidence>
<accession>A0A6C0IXK6</accession>
<dbReference type="EMBL" id="MN740260">
    <property type="protein sequence ID" value="QHT96587.1"/>
    <property type="molecule type" value="Genomic_DNA"/>
</dbReference>
<dbReference type="Pfam" id="PF00096">
    <property type="entry name" value="zf-C2H2"/>
    <property type="match status" value="2"/>
</dbReference>
<keyword evidence="1" id="KW-0479">Metal-binding</keyword>
<evidence type="ECO:0000256" key="3">
    <source>
        <dbReference type="ARBA" id="ARBA00022771"/>
    </source>
</evidence>
<sequence>MDFAESSSSSSNSSDEIFIKNGKLKCSHCDKTFLKKEYLEKHMKKSCKMLINFNNIYDFKQCKLAKDIYKNKEAGEIYIIQTDYLNYNYFKIGISTNLESRITQYRCGNTYEPRLYYYIPCRNVRGIDNELNIGLSQFNVKREIFTGDIEIIKNKIVSIVQSKYPNDNVVAYEPEIKLGDFTECVHCKKCFFNSISLSKHFAECEEYRESLNKFNTTNTHICKYCHILFARNSSLQRHINNRCKIRNGELQKCEMQKDELQKKNDALVIHIEKLINEIAIFETNNINNTIK</sequence>
<dbReference type="GO" id="GO:0008270">
    <property type="term" value="F:zinc ion binding"/>
    <property type="evidence" value="ECO:0007669"/>
    <property type="project" value="UniProtKB-KW"/>
</dbReference>
<name>A0A6C0IXK6_9ZZZZ</name>
<protein>
    <recommendedName>
        <fullName evidence="6">C2H2-type domain-containing protein</fullName>
    </recommendedName>
</protein>
<keyword evidence="5" id="KW-0175">Coiled coil</keyword>
<dbReference type="PROSITE" id="PS50157">
    <property type="entry name" value="ZINC_FINGER_C2H2_2"/>
    <property type="match status" value="1"/>
</dbReference>
<keyword evidence="4" id="KW-0862">Zinc</keyword>
<evidence type="ECO:0000256" key="2">
    <source>
        <dbReference type="ARBA" id="ARBA00022737"/>
    </source>
</evidence>
<dbReference type="PANTHER" id="PTHR24394">
    <property type="entry name" value="ZINC FINGER PROTEIN"/>
    <property type="match status" value="1"/>
</dbReference>
<feature type="coiled-coil region" evidence="5">
    <location>
        <begin position="250"/>
        <end position="277"/>
    </location>
</feature>
<evidence type="ECO:0000259" key="6">
    <source>
        <dbReference type="PROSITE" id="PS50157"/>
    </source>
</evidence>
<proteinExistence type="predicted"/>
<dbReference type="AlphaFoldDB" id="A0A6C0IXK6"/>
<organism evidence="7">
    <name type="scientific">viral metagenome</name>
    <dbReference type="NCBI Taxonomy" id="1070528"/>
    <lineage>
        <taxon>unclassified sequences</taxon>
        <taxon>metagenomes</taxon>
        <taxon>organismal metagenomes</taxon>
    </lineage>
</organism>
<dbReference type="GO" id="GO:0000981">
    <property type="term" value="F:DNA-binding transcription factor activity, RNA polymerase II-specific"/>
    <property type="evidence" value="ECO:0007669"/>
    <property type="project" value="TreeGrafter"/>
</dbReference>
<dbReference type="InterPro" id="IPR013087">
    <property type="entry name" value="Znf_C2H2_type"/>
</dbReference>
<dbReference type="Pfam" id="PF13455">
    <property type="entry name" value="MUG113"/>
    <property type="match status" value="1"/>
</dbReference>
<keyword evidence="3" id="KW-0863">Zinc-finger</keyword>
<evidence type="ECO:0000256" key="5">
    <source>
        <dbReference type="SAM" id="Coils"/>
    </source>
</evidence>
<dbReference type="PANTHER" id="PTHR24394:SF29">
    <property type="entry name" value="MYONEURIN"/>
    <property type="match status" value="1"/>
</dbReference>
<evidence type="ECO:0000256" key="1">
    <source>
        <dbReference type="ARBA" id="ARBA00022723"/>
    </source>
</evidence>
<dbReference type="GO" id="GO:0005634">
    <property type="term" value="C:nucleus"/>
    <property type="evidence" value="ECO:0007669"/>
    <property type="project" value="TreeGrafter"/>
</dbReference>